<dbReference type="Pfam" id="PF00005">
    <property type="entry name" value="ABC_tran"/>
    <property type="match status" value="1"/>
</dbReference>
<accession>A0A1G7W6K0</accession>
<evidence type="ECO:0000256" key="2">
    <source>
        <dbReference type="ARBA" id="ARBA00022840"/>
    </source>
</evidence>
<name>A0A1G7W6K0_9ACTN</name>
<dbReference type="SMART" id="SM00382">
    <property type="entry name" value="AAA"/>
    <property type="match status" value="1"/>
</dbReference>
<feature type="domain" description="ABC transporter" evidence="3">
    <location>
        <begin position="5"/>
        <end position="230"/>
    </location>
</feature>
<dbReference type="PANTHER" id="PTHR43158">
    <property type="entry name" value="SKFA PEPTIDE EXPORT ATP-BINDING PROTEIN SKFE"/>
    <property type="match status" value="1"/>
</dbReference>
<dbReference type="EMBL" id="FNCN01000006">
    <property type="protein sequence ID" value="SDG67573.1"/>
    <property type="molecule type" value="Genomic_DNA"/>
</dbReference>
<dbReference type="CDD" id="cd03230">
    <property type="entry name" value="ABC_DR_subfamily_A"/>
    <property type="match status" value="1"/>
</dbReference>
<gene>
    <name evidence="4" type="ORF">SAMN05421505_106220</name>
</gene>
<reference evidence="4 5" key="1">
    <citation type="submission" date="2016-10" db="EMBL/GenBank/DDBJ databases">
        <authorList>
            <person name="de Groot N.N."/>
        </authorList>
    </citation>
    <scope>NUCLEOTIDE SEQUENCE [LARGE SCALE GENOMIC DNA]</scope>
    <source>
        <strain evidence="4 5">CPCC 201354</strain>
    </source>
</reference>
<dbReference type="STRING" id="504805.SAMN05421505_106220"/>
<dbReference type="AlphaFoldDB" id="A0A1G7W6K0"/>
<keyword evidence="2 4" id="KW-0067">ATP-binding</keyword>
<evidence type="ECO:0000256" key="1">
    <source>
        <dbReference type="ARBA" id="ARBA00022741"/>
    </source>
</evidence>
<dbReference type="Gene3D" id="3.40.50.300">
    <property type="entry name" value="P-loop containing nucleotide triphosphate hydrolases"/>
    <property type="match status" value="1"/>
</dbReference>
<dbReference type="RefSeq" id="WP_093169878.1">
    <property type="nucleotide sequence ID" value="NZ_FNCN01000006.1"/>
</dbReference>
<protein>
    <submittedName>
        <fullName evidence="4">ABC-2 type transport system ATP-binding protein</fullName>
    </submittedName>
</protein>
<dbReference type="GO" id="GO:0005524">
    <property type="term" value="F:ATP binding"/>
    <property type="evidence" value="ECO:0007669"/>
    <property type="project" value="UniProtKB-KW"/>
</dbReference>
<sequence>MTATVEVRGLGVRYRDVQALSDVTLTLHGGKIYGLLGRNGSGKTSLLSTMAGFLRPTAGTVLIDGEQVFENPRAMRRVCLIRQTADVLDRFVTVRDVLEFGTQLRAGWDADYADRLIERFEVPRKHMTDLSRGQLSALGIVIGLASRAPLTIFDESYLGMDAPARAAFQDELLSDFMDTPRTIVLSTHLIEELGSLFEEVLIIDRGRLLLHDEADALRGRGMSVTGPAPDVDAFVGDCEGLAVLGQKQLGPTKSAILYGGLAGEHRDKARAAGLDLGPIPLQELFTHLTRPSGELA</sequence>
<dbReference type="PANTHER" id="PTHR43158:SF5">
    <property type="entry name" value="ABC TRANSPORTER, ATP-BINDING PROTEIN"/>
    <property type="match status" value="1"/>
</dbReference>
<evidence type="ECO:0000313" key="4">
    <source>
        <dbReference type="EMBL" id="SDG67573.1"/>
    </source>
</evidence>
<dbReference type="GO" id="GO:0016887">
    <property type="term" value="F:ATP hydrolysis activity"/>
    <property type="evidence" value="ECO:0007669"/>
    <property type="project" value="InterPro"/>
</dbReference>
<dbReference type="InterPro" id="IPR003593">
    <property type="entry name" value="AAA+_ATPase"/>
</dbReference>
<organism evidence="4 5">
    <name type="scientific">Sinosporangium album</name>
    <dbReference type="NCBI Taxonomy" id="504805"/>
    <lineage>
        <taxon>Bacteria</taxon>
        <taxon>Bacillati</taxon>
        <taxon>Actinomycetota</taxon>
        <taxon>Actinomycetes</taxon>
        <taxon>Streptosporangiales</taxon>
        <taxon>Streptosporangiaceae</taxon>
        <taxon>Sinosporangium</taxon>
    </lineage>
</organism>
<dbReference type="InterPro" id="IPR003439">
    <property type="entry name" value="ABC_transporter-like_ATP-bd"/>
</dbReference>
<proteinExistence type="predicted"/>
<dbReference type="Proteomes" id="UP000198923">
    <property type="component" value="Unassembled WGS sequence"/>
</dbReference>
<keyword evidence="5" id="KW-1185">Reference proteome</keyword>
<dbReference type="PROSITE" id="PS50893">
    <property type="entry name" value="ABC_TRANSPORTER_2"/>
    <property type="match status" value="1"/>
</dbReference>
<evidence type="ECO:0000313" key="5">
    <source>
        <dbReference type="Proteomes" id="UP000198923"/>
    </source>
</evidence>
<dbReference type="SUPFAM" id="SSF52540">
    <property type="entry name" value="P-loop containing nucleoside triphosphate hydrolases"/>
    <property type="match status" value="1"/>
</dbReference>
<dbReference type="InterPro" id="IPR027417">
    <property type="entry name" value="P-loop_NTPase"/>
</dbReference>
<keyword evidence="1" id="KW-0547">Nucleotide-binding</keyword>
<dbReference type="OrthoDB" id="5296765at2"/>
<evidence type="ECO:0000259" key="3">
    <source>
        <dbReference type="PROSITE" id="PS50893"/>
    </source>
</evidence>